<evidence type="ECO:0000313" key="1">
    <source>
        <dbReference type="EMBL" id="SDH72439.1"/>
    </source>
</evidence>
<protein>
    <submittedName>
        <fullName evidence="1">Uncharacterized protein</fullName>
    </submittedName>
</protein>
<dbReference type="Proteomes" id="UP000199643">
    <property type="component" value="Unassembled WGS sequence"/>
</dbReference>
<dbReference type="RefSeq" id="WP_143009156.1">
    <property type="nucleotide sequence ID" value="NZ_FNCH01000047.1"/>
</dbReference>
<proteinExistence type="predicted"/>
<dbReference type="AlphaFoldDB" id="A0A1G8ERT0"/>
<dbReference type="OrthoDB" id="605930at2"/>
<name>A0A1G8ERT0_9SPHI</name>
<gene>
    <name evidence="1" type="ORF">SAMN05421827_1472</name>
</gene>
<keyword evidence="2" id="KW-1185">Reference proteome</keyword>
<accession>A0A1G8ERT0</accession>
<dbReference type="EMBL" id="FNCH01000047">
    <property type="protein sequence ID" value="SDH72439.1"/>
    <property type="molecule type" value="Genomic_DNA"/>
</dbReference>
<sequence length="100" mass="11400">MLKSHSEHLLDLLKKASANGLSISIDKHKELKVQKVKGLSFDTALIEEIKLYKNELIDFLDTGISEERMITPGIRTGRIPLSYSQESLWVIDKVWGSLQY</sequence>
<organism evidence="1 2">
    <name type="scientific">Pedobacter terrae</name>
    <dbReference type="NCBI Taxonomy" id="405671"/>
    <lineage>
        <taxon>Bacteria</taxon>
        <taxon>Pseudomonadati</taxon>
        <taxon>Bacteroidota</taxon>
        <taxon>Sphingobacteriia</taxon>
        <taxon>Sphingobacteriales</taxon>
        <taxon>Sphingobacteriaceae</taxon>
        <taxon>Pedobacter</taxon>
    </lineage>
</organism>
<evidence type="ECO:0000313" key="2">
    <source>
        <dbReference type="Proteomes" id="UP000199643"/>
    </source>
</evidence>
<feature type="non-terminal residue" evidence="1">
    <location>
        <position position="100"/>
    </location>
</feature>
<reference evidence="2" key="1">
    <citation type="submission" date="2016-10" db="EMBL/GenBank/DDBJ databases">
        <authorList>
            <person name="Varghese N."/>
            <person name="Submissions S."/>
        </authorList>
    </citation>
    <scope>NUCLEOTIDE SEQUENCE [LARGE SCALE GENOMIC DNA]</scope>
    <source>
        <strain evidence="2">DSM 17933</strain>
    </source>
</reference>